<dbReference type="PANTHER" id="PTHR43476">
    <property type="entry name" value="3-(3-HYDROXY-PHENYL)PROPIONATE/3-HYDROXYCINNAMIC ACID HYDROXYLASE"/>
    <property type="match status" value="1"/>
</dbReference>
<evidence type="ECO:0000256" key="4">
    <source>
        <dbReference type="ARBA" id="ARBA00023027"/>
    </source>
</evidence>
<dbReference type="EMBL" id="JAAMPI010001538">
    <property type="protein sequence ID" value="KAF4624841.1"/>
    <property type="molecule type" value="Genomic_DNA"/>
</dbReference>
<proteinExistence type="predicted"/>
<dbReference type="SUPFAM" id="SSF51905">
    <property type="entry name" value="FAD/NAD(P)-binding domain"/>
    <property type="match status" value="1"/>
</dbReference>
<dbReference type="Pfam" id="PF01494">
    <property type="entry name" value="FAD_binding_3"/>
    <property type="match status" value="1"/>
</dbReference>
<keyword evidence="1" id="KW-0285">Flavoprotein</keyword>
<dbReference type="Proteomes" id="UP000566819">
    <property type="component" value="Unassembled WGS sequence"/>
</dbReference>
<keyword evidence="7" id="KW-1185">Reference proteome</keyword>
<dbReference type="GO" id="GO:0016491">
    <property type="term" value="F:oxidoreductase activity"/>
    <property type="evidence" value="ECO:0007669"/>
    <property type="project" value="UniProtKB-KW"/>
</dbReference>
<dbReference type="GO" id="GO:0071949">
    <property type="term" value="F:FAD binding"/>
    <property type="evidence" value="ECO:0007669"/>
    <property type="project" value="InterPro"/>
</dbReference>
<dbReference type="InterPro" id="IPR036188">
    <property type="entry name" value="FAD/NAD-bd_sf"/>
</dbReference>
<evidence type="ECO:0000256" key="2">
    <source>
        <dbReference type="ARBA" id="ARBA00022827"/>
    </source>
</evidence>
<keyword evidence="4" id="KW-0520">NAD</keyword>
<evidence type="ECO:0000256" key="1">
    <source>
        <dbReference type="ARBA" id="ARBA00022630"/>
    </source>
</evidence>
<dbReference type="Gene3D" id="3.50.50.60">
    <property type="entry name" value="FAD/NAD(P)-binding domain"/>
    <property type="match status" value="1"/>
</dbReference>
<accession>A0A8H4R8S2</accession>
<dbReference type="OrthoDB" id="10016252at2759"/>
<evidence type="ECO:0000313" key="7">
    <source>
        <dbReference type="Proteomes" id="UP000566819"/>
    </source>
</evidence>
<keyword evidence="3" id="KW-0560">Oxidoreductase</keyword>
<name>A0A8H4R8S2_9HELO</name>
<evidence type="ECO:0000259" key="5">
    <source>
        <dbReference type="Pfam" id="PF01494"/>
    </source>
</evidence>
<feature type="domain" description="FAD-binding" evidence="5">
    <location>
        <begin position="5"/>
        <end position="73"/>
    </location>
</feature>
<comment type="caution">
    <text evidence="6">The sequence shown here is derived from an EMBL/GenBank/DDBJ whole genome shotgun (WGS) entry which is preliminary data.</text>
</comment>
<evidence type="ECO:0000256" key="3">
    <source>
        <dbReference type="ARBA" id="ARBA00023002"/>
    </source>
</evidence>
<reference evidence="6 7" key="1">
    <citation type="submission" date="2020-03" db="EMBL/GenBank/DDBJ databases">
        <title>Draft Genome Sequence of Cudoniella acicularis.</title>
        <authorList>
            <person name="Buettner E."/>
            <person name="Kellner H."/>
        </authorList>
    </citation>
    <scope>NUCLEOTIDE SEQUENCE [LARGE SCALE GENOMIC DNA]</scope>
    <source>
        <strain evidence="6 7">DSM 108380</strain>
    </source>
</reference>
<organism evidence="6 7">
    <name type="scientific">Cudoniella acicularis</name>
    <dbReference type="NCBI Taxonomy" id="354080"/>
    <lineage>
        <taxon>Eukaryota</taxon>
        <taxon>Fungi</taxon>
        <taxon>Dikarya</taxon>
        <taxon>Ascomycota</taxon>
        <taxon>Pezizomycotina</taxon>
        <taxon>Leotiomycetes</taxon>
        <taxon>Helotiales</taxon>
        <taxon>Tricladiaceae</taxon>
        <taxon>Cudoniella</taxon>
    </lineage>
</organism>
<dbReference type="InterPro" id="IPR050631">
    <property type="entry name" value="PheA/TfdB_FAD_monoxygenase"/>
</dbReference>
<keyword evidence="2" id="KW-0274">FAD</keyword>
<dbReference type="InterPro" id="IPR002938">
    <property type="entry name" value="FAD-bd"/>
</dbReference>
<protein>
    <recommendedName>
        <fullName evidence="5">FAD-binding domain-containing protein</fullName>
    </recommendedName>
</protein>
<dbReference type="AlphaFoldDB" id="A0A8H4R8S2"/>
<dbReference type="PANTHER" id="PTHR43476:SF4">
    <property type="entry name" value="BLR0106 PROTEIN"/>
    <property type="match status" value="1"/>
</dbReference>
<sequence length="250" mass="27993">MAISKIIIVGAGPSGLLLGILLTKAGIPVTLLDQSDHLDTNPRAAHYAPNSVVELRRAGVLSTVEERGYHPNGVCWRLLDGTILAGIRGDENDEIDPDAMIYYPFEKFDYWDSQFIVHPTNWYMAAKITPDGMWRVTYGDIWGLTTEEYLKRQPMRFEEILPGHPKPGEYDLKMASPYKLQQSGGMGLTGGIADISSLTDCLLAMHNNLTDDSILDKYSEIRIKKWKEIIDPTSRANFGRLWDEKCCGGD</sequence>
<evidence type="ECO:0000313" key="6">
    <source>
        <dbReference type="EMBL" id="KAF4624841.1"/>
    </source>
</evidence>
<gene>
    <name evidence="6" type="ORF">G7Y89_g13328</name>
</gene>